<name>A0A917HH18_9BACI</name>
<dbReference type="AlphaFoldDB" id="A0A917HH18"/>
<keyword evidence="2" id="KW-1185">Reference proteome</keyword>
<evidence type="ECO:0000313" key="1">
    <source>
        <dbReference type="EMBL" id="GGG78592.1"/>
    </source>
</evidence>
<proteinExistence type="predicted"/>
<reference evidence="1" key="2">
    <citation type="submission" date="2020-09" db="EMBL/GenBank/DDBJ databases">
        <authorList>
            <person name="Sun Q."/>
            <person name="Zhou Y."/>
        </authorList>
    </citation>
    <scope>NUCLEOTIDE SEQUENCE</scope>
    <source>
        <strain evidence="1">CGMCC 1.12754</strain>
    </source>
</reference>
<protein>
    <submittedName>
        <fullName evidence="1">Uncharacterized protein</fullName>
    </submittedName>
</protein>
<gene>
    <name evidence="1" type="ORF">GCM10011398_24860</name>
</gene>
<reference evidence="1" key="1">
    <citation type="journal article" date="2014" name="Int. J. Syst. Evol. Microbiol.">
        <title>Complete genome sequence of Corynebacterium casei LMG S-19264T (=DSM 44701T), isolated from a smear-ripened cheese.</title>
        <authorList>
            <consortium name="US DOE Joint Genome Institute (JGI-PGF)"/>
            <person name="Walter F."/>
            <person name="Albersmeier A."/>
            <person name="Kalinowski J."/>
            <person name="Ruckert C."/>
        </authorList>
    </citation>
    <scope>NUCLEOTIDE SEQUENCE</scope>
    <source>
        <strain evidence="1">CGMCC 1.12754</strain>
    </source>
</reference>
<evidence type="ECO:0000313" key="2">
    <source>
        <dbReference type="Proteomes" id="UP000622860"/>
    </source>
</evidence>
<accession>A0A917HH18</accession>
<comment type="caution">
    <text evidence="1">The sequence shown here is derived from an EMBL/GenBank/DDBJ whole genome shotgun (WGS) entry which is preliminary data.</text>
</comment>
<organism evidence="1 2">
    <name type="scientific">Virgibacillus oceani</name>
    <dbReference type="NCBI Taxonomy" id="1479511"/>
    <lineage>
        <taxon>Bacteria</taxon>
        <taxon>Bacillati</taxon>
        <taxon>Bacillota</taxon>
        <taxon>Bacilli</taxon>
        <taxon>Bacillales</taxon>
        <taxon>Bacillaceae</taxon>
        <taxon>Virgibacillus</taxon>
    </lineage>
</organism>
<dbReference type="Proteomes" id="UP000622860">
    <property type="component" value="Unassembled WGS sequence"/>
</dbReference>
<dbReference type="EMBL" id="BMFR01000010">
    <property type="protein sequence ID" value="GGG78592.1"/>
    <property type="molecule type" value="Genomic_DNA"/>
</dbReference>
<sequence>MVEASFRLKNHNDIKVTLEVDDANTTNAARVFEKLGMKMEFSSVQWKLPV</sequence>